<evidence type="ECO:0000313" key="8">
    <source>
        <dbReference type="Proteomes" id="UP000649617"/>
    </source>
</evidence>
<comment type="caution">
    <text evidence="7">The sequence shown here is derived from an EMBL/GenBank/DDBJ whole genome shotgun (WGS) entry which is preliminary data.</text>
</comment>
<sequence length="180" mass="20029">MAKVEVRPAPGQKRPRDDDEVEVIEAAPVDLNFEAPDASDEEDNVRVVLCESGPRSGGMAYYLGRQWERGAVHGEGTLDGEPDAAQAAALAVVAPDNQAELVEQDEDLESTMAKISFQMDEAELADTPWRRAGTNLSDYFNFGMSEDEFKAYVMRRGVRVRLEAKGRRKIERLEGGRRQN</sequence>
<feature type="domain" description="Pre-mRNA polyadenylation factor Fip1" evidence="6">
    <location>
        <begin position="120"/>
        <end position="156"/>
    </location>
</feature>
<proteinExistence type="inferred from homology"/>
<protein>
    <submittedName>
        <fullName evidence="7">Fip1l1 protein</fullName>
    </submittedName>
</protein>
<dbReference type="GO" id="GO:0006397">
    <property type="term" value="P:mRNA processing"/>
    <property type="evidence" value="ECO:0007669"/>
    <property type="project" value="UniProtKB-KW"/>
</dbReference>
<keyword evidence="8" id="KW-1185">Reference proteome</keyword>
<evidence type="ECO:0000256" key="2">
    <source>
        <dbReference type="ARBA" id="ARBA00007459"/>
    </source>
</evidence>
<dbReference type="InterPro" id="IPR007854">
    <property type="entry name" value="Fip1_dom"/>
</dbReference>
<keyword evidence="3" id="KW-0507">mRNA processing</keyword>
<evidence type="ECO:0000259" key="6">
    <source>
        <dbReference type="Pfam" id="PF05182"/>
    </source>
</evidence>
<reference evidence="7" key="1">
    <citation type="submission" date="2021-02" db="EMBL/GenBank/DDBJ databases">
        <authorList>
            <person name="Dougan E. K."/>
            <person name="Rhodes N."/>
            <person name="Thang M."/>
            <person name="Chan C."/>
        </authorList>
    </citation>
    <scope>NUCLEOTIDE SEQUENCE</scope>
</reference>
<organism evidence="7 8">
    <name type="scientific">Symbiodinium pilosum</name>
    <name type="common">Dinoflagellate</name>
    <dbReference type="NCBI Taxonomy" id="2952"/>
    <lineage>
        <taxon>Eukaryota</taxon>
        <taxon>Sar</taxon>
        <taxon>Alveolata</taxon>
        <taxon>Dinophyceae</taxon>
        <taxon>Suessiales</taxon>
        <taxon>Symbiodiniaceae</taxon>
        <taxon>Symbiodinium</taxon>
    </lineage>
</organism>
<dbReference type="Pfam" id="PF05182">
    <property type="entry name" value="Fip1"/>
    <property type="match status" value="1"/>
</dbReference>
<evidence type="ECO:0000256" key="4">
    <source>
        <dbReference type="ARBA" id="ARBA00023242"/>
    </source>
</evidence>
<gene>
    <name evidence="7" type="primary">Fip1l1</name>
    <name evidence="7" type="ORF">SPIL2461_LOCUS14111</name>
</gene>
<feature type="region of interest" description="Disordered" evidence="5">
    <location>
        <begin position="1"/>
        <end position="22"/>
    </location>
</feature>
<evidence type="ECO:0000256" key="5">
    <source>
        <dbReference type="SAM" id="MobiDB-lite"/>
    </source>
</evidence>
<name>A0A812TJ92_SYMPI</name>
<keyword evidence="4" id="KW-0539">Nucleus</keyword>
<accession>A0A812TJ92</accession>
<dbReference type="Proteomes" id="UP000649617">
    <property type="component" value="Unassembled WGS sequence"/>
</dbReference>
<dbReference type="AlphaFoldDB" id="A0A812TJ92"/>
<dbReference type="OrthoDB" id="410044at2759"/>
<dbReference type="EMBL" id="CAJNIZ010032112">
    <property type="protein sequence ID" value="CAE7534699.1"/>
    <property type="molecule type" value="Genomic_DNA"/>
</dbReference>
<comment type="subcellular location">
    <subcellularLocation>
        <location evidence="1">Nucleus</location>
    </subcellularLocation>
</comment>
<comment type="similarity">
    <text evidence="2">Belongs to the FIP1 family.</text>
</comment>
<evidence type="ECO:0000313" key="7">
    <source>
        <dbReference type="EMBL" id="CAE7534699.1"/>
    </source>
</evidence>
<evidence type="ECO:0000256" key="3">
    <source>
        <dbReference type="ARBA" id="ARBA00022664"/>
    </source>
</evidence>
<dbReference type="GO" id="GO:0005634">
    <property type="term" value="C:nucleus"/>
    <property type="evidence" value="ECO:0007669"/>
    <property type="project" value="UniProtKB-SubCell"/>
</dbReference>
<evidence type="ECO:0000256" key="1">
    <source>
        <dbReference type="ARBA" id="ARBA00004123"/>
    </source>
</evidence>